<dbReference type="NCBIfam" id="NF008453">
    <property type="entry name" value="PRK11308.1"/>
    <property type="match status" value="2"/>
</dbReference>
<comment type="caution">
    <text evidence="11">The sequence shown here is derived from an EMBL/GenBank/DDBJ whole genome shotgun (WGS) entry which is preliminary data.</text>
</comment>
<dbReference type="EMBL" id="AAOF01000001">
    <property type="protein sequence ID" value="EAR23480.1"/>
    <property type="molecule type" value="Genomic_DNA"/>
</dbReference>
<evidence type="ECO:0000256" key="4">
    <source>
        <dbReference type="ARBA" id="ARBA00022475"/>
    </source>
</evidence>
<evidence type="ECO:0000256" key="3">
    <source>
        <dbReference type="ARBA" id="ARBA00022448"/>
    </source>
</evidence>
<dbReference type="InterPro" id="IPR027417">
    <property type="entry name" value="P-loop_NTPase"/>
</dbReference>
<dbReference type="FunFam" id="3.40.50.300:FF:000016">
    <property type="entry name" value="Oligopeptide ABC transporter ATP-binding component"/>
    <property type="match status" value="2"/>
</dbReference>
<feature type="domain" description="ABC transporter" evidence="10">
    <location>
        <begin position="8"/>
        <end position="253"/>
    </location>
</feature>
<evidence type="ECO:0000256" key="7">
    <source>
        <dbReference type="ARBA" id="ARBA00023136"/>
    </source>
</evidence>
<evidence type="ECO:0000256" key="6">
    <source>
        <dbReference type="ARBA" id="ARBA00022840"/>
    </source>
</evidence>
<dbReference type="GO" id="GO:0055085">
    <property type="term" value="P:transmembrane transport"/>
    <property type="evidence" value="ECO:0007669"/>
    <property type="project" value="UniProtKB-ARBA"/>
</dbReference>
<organism evidence="11 12">
    <name type="scientific">Nitrococcus mobilis Nb-231</name>
    <dbReference type="NCBI Taxonomy" id="314278"/>
    <lineage>
        <taxon>Bacteria</taxon>
        <taxon>Pseudomonadati</taxon>
        <taxon>Pseudomonadota</taxon>
        <taxon>Gammaproteobacteria</taxon>
        <taxon>Chromatiales</taxon>
        <taxon>Ectothiorhodospiraceae</taxon>
        <taxon>Nitrococcus</taxon>
    </lineage>
</organism>
<dbReference type="Proteomes" id="UP000003374">
    <property type="component" value="Unassembled WGS sequence"/>
</dbReference>
<dbReference type="PANTHER" id="PTHR43297:SF2">
    <property type="entry name" value="DIPEPTIDE TRANSPORT ATP-BINDING PROTEIN DPPD"/>
    <property type="match status" value="1"/>
</dbReference>
<dbReference type="InterPro" id="IPR017871">
    <property type="entry name" value="ABC_transporter-like_CS"/>
</dbReference>
<dbReference type="NCBIfam" id="NF007739">
    <property type="entry name" value="PRK10419.1"/>
    <property type="match status" value="2"/>
</dbReference>
<dbReference type="eggNOG" id="COG4172">
    <property type="taxonomic scope" value="Bacteria"/>
</dbReference>
<keyword evidence="12" id="KW-1185">Reference proteome</keyword>
<evidence type="ECO:0000313" key="12">
    <source>
        <dbReference type="Proteomes" id="UP000003374"/>
    </source>
</evidence>
<sequence length="696" mass="76124">MSEPLLEVRGLKTWFDTAGGPIRAVEGVDLSIARGETFALLGESGCGKSMTALSIMRLLPAAGRVVAGEVRLGARNLLALPEMAMRGVRGRQLAMIFQEPQSSLNPVLSVGTQIAETLRRRGKGSHERRVLDLLDAVGIPDPPRRAREYPHQLSGGMKQRVMIAIALAGEPELLIADEPTTALDVTIQAQVLALLRDLQRRTGMALLLITHDLGVVAEMADRVAVMYAGHVVEQAPATAFFAQPAHPYSRKLFASLPNLGKRATRLAVIRGSVPSLAHEFKACRFEARCDYAWSACRETLPRWLEHEPGRRVRCHLYDPAQAGESLTDRDFVGDTGKPMAGTEPIPVRGSLLQVDNLKVHFPIHAGLFKRVVGHVRAVDGVSLAIPPGRTLALVGESGCGKTTVGKGILQLLRPSAGSVQYAGEELTRLGGRALRRRRKELQIIFQDPYSSMNPRMMIGDILEEGMIAQRIGRTRAARLERVAALLAQVGLDADVMRRYPHEFSGGQRQRICIARALAVDPKLIICDEPTSALDVSVQAQILNLLQELQQRLGLSYLFITHNLAVVEYLAHEVAVMYLGRVVEQGTVEEVLHAPRHPYTRALLSAVPTVDPQSKREIIRLAGDLPSPANPPAGCHFHPRCPQAMPQCREGYPGATHFSTTHSARCYLYGDGAYAQDAENGAYAATEKTERHVIRSR</sequence>
<reference evidence="11 12" key="1">
    <citation type="submission" date="2006-02" db="EMBL/GenBank/DDBJ databases">
        <authorList>
            <person name="Waterbury J."/>
            <person name="Ferriera S."/>
            <person name="Johnson J."/>
            <person name="Kravitz S."/>
            <person name="Halpern A."/>
            <person name="Remington K."/>
            <person name="Beeson K."/>
            <person name="Tran B."/>
            <person name="Rogers Y.-H."/>
            <person name="Friedman R."/>
            <person name="Venter J.C."/>
        </authorList>
    </citation>
    <scope>NUCLEOTIDE SEQUENCE [LARGE SCALE GENOMIC DNA]</scope>
    <source>
        <strain evidence="11 12">Nb-231</strain>
    </source>
</reference>
<evidence type="ECO:0000256" key="2">
    <source>
        <dbReference type="ARBA" id="ARBA00005417"/>
    </source>
</evidence>
<dbReference type="GO" id="GO:0005524">
    <property type="term" value="F:ATP binding"/>
    <property type="evidence" value="ECO:0007669"/>
    <property type="project" value="UniProtKB-KW"/>
</dbReference>
<dbReference type="AlphaFoldDB" id="A4BME2"/>
<dbReference type="Gene3D" id="3.40.50.300">
    <property type="entry name" value="P-loop containing nucleotide triphosphate hydrolases"/>
    <property type="match status" value="2"/>
</dbReference>
<comment type="catalytic activity">
    <reaction evidence="9">
        <text>a dipeptide(out) + ATP + H2O = a dipeptide(in) + ADP + phosphate + H(+)</text>
        <dbReference type="Rhea" id="RHEA:23120"/>
        <dbReference type="ChEBI" id="CHEBI:15377"/>
        <dbReference type="ChEBI" id="CHEBI:15378"/>
        <dbReference type="ChEBI" id="CHEBI:30616"/>
        <dbReference type="ChEBI" id="CHEBI:43474"/>
        <dbReference type="ChEBI" id="CHEBI:90799"/>
        <dbReference type="ChEBI" id="CHEBI:456216"/>
        <dbReference type="EC" id="7.4.2.9"/>
    </reaction>
</comment>
<dbReference type="CDD" id="cd03257">
    <property type="entry name" value="ABC_NikE_OppD_transporters"/>
    <property type="match status" value="2"/>
</dbReference>
<proteinExistence type="inferred from homology"/>
<dbReference type="SMART" id="SM00382">
    <property type="entry name" value="AAA"/>
    <property type="match status" value="2"/>
</dbReference>
<evidence type="ECO:0000313" key="11">
    <source>
        <dbReference type="EMBL" id="EAR23480.1"/>
    </source>
</evidence>
<evidence type="ECO:0000259" key="10">
    <source>
        <dbReference type="PROSITE" id="PS50893"/>
    </source>
</evidence>
<dbReference type="GO" id="GO:0005886">
    <property type="term" value="C:plasma membrane"/>
    <property type="evidence" value="ECO:0007669"/>
    <property type="project" value="UniProtKB-SubCell"/>
</dbReference>
<evidence type="ECO:0000256" key="8">
    <source>
        <dbReference type="ARBA" id="ARBA00038852"/>
    </source>
</evidence>
<comment type="subcellular location">
    <subcellularLocation>
        <location evidence="1">Cell inner membrane</location>
        <topology evidence="1">Peripheral membrane protein</topology>
    </subcellularLocation>
</comment>
<keyword evidence="5" id="KW-0547">Nucleotide-binding</keyword>
<dbReference type="GO" id="GO:0015833">
    <property type="term" value="P:peptide transport"/>
    <property type="evidence" value="ECO:0007669"/>
    <property type="project" value="InterPro"/>
</dbReference>
<evidence type="ECO:0000256" key="1">
    <source>
        <dbReference type="ARBA" id="ARBA00004417"/>
    </source>
</evidence>
<feature type="domain" description="ABC transporter" evidence="10">
    <location>
        <begin position="352"/>
        <end position="603"/>
    </location>
</feature>
<dbReference type="NCBIfam" id="TIGR01727">
    <property type="entry name" value="oligo_HPY"/>
    <property type="match status" value="2"/>
</dbReference>
<dbReference type="Pfam" id="PF00005">
    <property type="entry name" value="ABC_tran"/>
    <property type="match status" value="2"/>
</dbReference>
<dbReference type="InterPro" id="IPR013563">
    <property type="entry name" value="Oligopep_ABC_C"/>
</dbReference>
<dbReference type="HOGENOM" id="CLU_000604_86_3_6"/>
<gene>
    <name evidence="11" type="ORF">NB231_16708</name>
</gene>
<keyword evidence="4" id="KW-1003">Cell membrane</keyword>
<dbReference type="PROSITE" id="PS00211">
    <property type="entry name" value="ABC_TRANSPORTER_1"/>
    <property type="match status" value="2"/>
</dbReference>
<dbReference type="SUPFAM" id="SSF52540">
    <property type="entry name" value="P-loop containing nucleoside triphosphate hydrolases"/>
    <property type="match status" value="2"/>
</dbReference>
<name>A4BME2_9GAMM</name>
<keyword evidence="3" id="KW-0813">Transport</keyword>
<dbReference type="GO" id="GO:0016887">
    <property type="term" value="F:ATP hydrolysis activity"/>
    <property type="evidence" value="ECO:0007669"/>
    <property type="project" value="InterPro"/>
</dbReference>
<keyword evidence="6 11" id="KW-0067">ATP-binding</keyword>
<dbReference type="OrthoDB" id="9784450at2"/>
<dbReference type="InterPro" id="IPR003593">
    <property type="entry name" value="AAA+_ATPase"/>
</dbReference>
<dbReference type="EC" id="7.4.2.9" evidence="8"/>
<evidence type="ECO:0000256" key="5">
    <source>
        <dbReference type="ARBA" id="ARBA00022741"/>
    </source>
</evidence>
<accession>A4BME2</accession>
<dbReference type="PROSITE" id="PS50893">
    <property type="entry name" value="ABC_TRANSPORTER_2"/>
    <property type="match status" value="2"/>
</dbReference>
<comment type="similarity">
    <text evidence="2">Belongs to the ABC transporter superfamily.</text>
</comment>
<dbReference type="Pfam" id="PF08352">
    <property type="entry name" value="oligo_HPY"/>
    <property type="match status" value="2"/>
</dbReference>
<dbReference type="RefSeq" id="WP_005004843.1">
    <property type="nucleotide sequence ID" value="NZ_CH672427.1"/>
</dbReference>
<evidence type="ECO:0000256" key="9">
    <source>
        <dbReference type="ARBA" id="ARBA00047356"/>
    </source>
</evidence>
<protein>
    <recommendedName>
        <fullName evidence="8">ABC-type dipeptide transporter</fullName>
        <ecNumber evidence="8">7.4.2.9</ecNumber>
    </recommendedName>
</protein>
<dbReference type="STRING" id="314278.NB231_16708"/>
<dbReference type="InterPro" id="IPR003439">
    <property type="entry name" value="ABC_transporter-like_ATP-bd"/>
</dbReference>
<keyword evidence="7" id="KW-0472">Membrane</keyword>
<dbReference type="PANTHER" id="PTHR43297">
    <property type="entry name" value="OLIGOPEPTIDE TRANSPORT ATP-BINDING PROTEIN APPD"/>
    <property type="match status" value="1"/>
</dbReference>
<dbReference type="InterPro" id="IPR050388">
    <property type="entry name" value="ABC_Ni/Peptide_Import"/>
</dbReference>